<dbReference type="GO" id="GO:0016020">
    <property type="term" value="C:membrane"/>
    <property type="evidence" value="ECO:0007669"/>
    <property type="project" value="UniProtKB-SubCell"/>
</dbReference>
<evidence type="ECO:0000256" key="6">
    <source>
        <dbReference type="SAM" id="Phobius"/>
    </source>
</evidence>
<name>A0A1Y2CWQ4_9FUNG</name>
<dbReference type="STRING" id="329046.A0A1Y2CWQ4"/>
<dbReference type="PANTHER" id="PTHR23511:SF5">
    <property type="entry name" value="MAJOR FACILITATOR-TYPE TRANSPORTER HXNZ-RELATED"/>
    <property type="match status" value="1"/>
</dbReference>
<dbReference type="CDD" id="cd17316">
    <property type="entry name" value="MFS_SV2_like"/>
    <property type="match status" value="1"/>
</dbReference>
<feature type="transmembrane region" description="Helical" evidence="6">
    <location>
        <begin position="164"/>
        <end position="187"/>
    </location>
</feature>
<sequence length="487" mass="53412">MSEEKKHDVVDVPVEKDGNEDFHKLNNLISEIGMGTYQWKMFWLCGLGWIADNMWLQILATILPQVKAEFKVPSSLSGMGTSGVFIGMIFGSLGWGVISDIIGRRPAFILTLTLGAIFGTAAAFATDFTVYCVLLSLMGVGVGGNLPVDGSLFLEFVPKERQSLLMLLSLFWPVGAMIGALFGWWLIPTYSCDPDAAFCDPVLNRGWRYTLVAMGCVTFAMLLFRLLFIQMRESPKWLITAGRKEEAVAVLHDLAKMNGKEIQVTVEDFPDVHRESTSESFKRFAHSLKELFDTPKSTLNTVLIWLVWMTISIAYVMFYGFLPEFIKKSSTDAALSLGETYRNFFIQTICGIPGSIAGTFLVDSRLGRKGTMAGGAIGVGISLFLFTTTGNSWWQLVFNCIASFLSNLVYGVIYAYTPEVFKTGHRGTAVGMASCLGRIVGVAAPFLSGILIGINPNYALYLSAGLFALMGVFAAFLPIETRGRAAL</sequence>
<protein>
    <submittedName>
        <fullName evidence="8">MFS general substrate transporter</fullName>
    </submittedName>
</protein>
<evidence type="ECO:0000256" key="4">
    <source>
        <dbReference type="ARBA" id="ARBA00022989"/>
    </source>
</evidence>
<feature type="transmembrane region" description="Helical" evidence="6">
    <location>
        <begin position="75"/>
        <end position="95"/>
    </location>
</feature>
<feature type="transmembrane region" description="Helical" evidence="6">
    <location>
        <begin position="131"/>
        <end position="152"/>
    </location>
</feature>
<feature type="transmembrane region" description="Helical" evidence="6">
    <location>
        <begin position="393"/>
        <end position="417"/>
    </location>
</feature>
<dbReference type="PANTHER" id="PTHR23511">
    <property type="entry name" value="SYNAPTIC VESICLE GLYCOPROTEIN 2"/>
    <property type="match status" value="1"/>
</dbReference>
<dbReference type="Proteomes" id="UP000193642">
    <property type="component" value="Unassembled WGS sequence"/>
</dbReference>
<keyword evidence="3 6" id="KW-0812">Transmembrane</keyword>
<comment type="caution">
    <text evidence="8">The sequence shown here is derived from an EMBL/GenBank/DDBJ whole genome shotgun (WGS) entry which is preliminary data.</text>
</comment>
<dbReference type="EMBL" id="MCGO01000005">
    <property type="protein sequence ID" value="ORY51471.1"/>
    <property type="molecule type" value="Genomic_DNA"/>
</dbReference>
<feature type="domain" description="Major facilitator superfamily (MFS) profile" evidence="7">
    <location>
        <begin position="41"/>
        <end position="482"/>
    </location>
</feature>
<feature type="transmembrane region" description="Helical" evidence="6">
    <location>
        <begin position="41"/>
        <end position="63"/>
    </location>
</feature>
<dbReference type="InterPro" id="IPR005828">
    <property type="entry name" value="MFS_sugar_transport-like"/>
</dbReference>
<dbReference type="Pfam" id="PF00083">
    <property type="entry name" value="Sugar_tr"/>
    <property type="match status" value="1"/>
</dbReference>
<evidence type="ECO:0000259" key="7">
    <source>
        <dbReference type="PROSITE" id="PS50850"/>
    </source>
</evidence>
<dbReference type="AlphaFoldDB" id="A0A1Y2CWQ4"/>
<evidence type="ECO:0000256" key="3">
    <source>
        <dbReference type="ARBA" id="ARBA00022692"/>
    </source>
</evidence>
<comment type="subcellular location">
    <subcellularLocation>
        <location evidence="1">Membrane</location>
        <topology evidence="1">Multi-pass membrane protein</topology>
    </subcellularLocation>
</comment>
<reference evidence="8 9" key="1">
    <citation type="submission" date="2016-07" db="EMBL/GenBank/DDBJ databases">
        <title>Pervasive Adenine N6-methylation of Active Genes in Fungi.</title>
        <authorList>
            <consortium name="DOE Joint Genome Institute"/>
            <person name="Mondo S.J."/>
            <person name="Dannebaum R.O."/>
            <person name="Kuo R.C."/>
            <person name="Labutti K."/>
            <person name="Haridas S."/>
            <person name="Kuo A."/>
            <person name="Salamov A."/>
            <person name="Ahrendt S.R."/>
            <person name="Lipzen A."/>
            <person name="Sullivan W."/>
            <person name="Andreopoulos W.B."/>
            <person name="Clum A."/>
            <person name="Lindquist E."/>
            <person name="Daum C."/>
            <person name="Ramamoorthy G.K."/>
            <person name="Gryganskyi A."/>
            <person name="Culley D."/>
            <person name="Magnuson J.K."/>
            <person name="James T.Y."/>
            <person name="O'Malley M.A."/>
            <person name="Stajich J.E."/>
            <person name="Spatafora J.W."/>
            <person name="Visel A."/>
            <person name="Grigoriev I.V."/>
        </authorList>
    </citation>
    <scope>NUCLEOTIDE SEQUENCE [LARGE SCALE GENOMIC DNA]</scope>
    <source>
        <strain evidence="8 9">JEL800</strain>
    </source>
</reference>
<keyword evidence="9" id="KW-1185">Reference proteome</keyword>
<dbReference type="PROSITE" id="PS50850">
    <property type="entry name" value="MFS"/>
    <property type="match status" value="1"/>
</dbReference>
<evidence type="ECO:0000313" key="9">
    <source>
        <dbReference type="Proteomes" id="UP000193642"/>
    </source>
</evidence>
<feature type="transmembrane region" description="Helical" evidence="6">
    <location>
        <begin position="429"/>
        <end position="452"/>
    </location>
</feature>
<accession>A0A1Y2CWQ4</accession>
<feature type="transmembrane region" description="Helical" evidence="6">
    <location>
        <begin position="344"/>
        <end position="363"/>
    </location>
</feature>
<dbReference type="OrthoDB" id="4139357at2759"/>
<dbReference type="InterPro" id="IPR020846">
    <property type="entry name" value="MFS_dom"/>
</dbReference>
<dbReference type="InterPro" id="IPR036259">
    <property type="entry name" value="MFS_trans_sf"/>
</dbReference>
<evidence type="ECO:0000256" key="1">
    <source>
        <dbReference type="ARBA" id="ARBA00004141"/>
    </source>
</evidence>
<proteinExistence type="predicted"/>
<feature type="transmembrane region" description="Helical" evidence="6">
    <location>
        <begin position="107"/>
        <end position="125"/>
    </location>
</feature>
<gene>
    <name evidence="8" type="ORF">BCR33DRAFT_846260</name>
</gene>
<keyword evidence="5 6" id="KW-0472">Membrane</keyword>
<feature type="transmembrane region" description="Helical" evidence="6">
    <location>
        <begin position="302"/>
        <end position="322"/>
    </location>
</feature>
<organism evidence="8 9">
    <name type="scientific">Rhizoclosmatium globosum</name>
    <dbReference type="NCBI Taxonomy" id="329046"/>
    <lineage>
        <taxon>Eukaryota</taxon>
        <taxon>Fungi</taxon>
        <taxon>Fungi incertae sedis</taxon>
        <taxon>Chytridiomycota</taxon>
        <taxon>Chytridiomycota incertae sedis</taxon>
        <taxon>Chytridiomycetes</taxon>
        <taxon>Chytridiales</taxon>
        <taxon>Chytriomycetaceae</taxon>
        <taxon>Rhizoclosmatium</taxon>
    </lineage>
</organism>
<feature type="transmembrane region" description="Helical" evidence="6">
    <location>
        <begin position="370"/>
        <end position="387"/>
    </location>
</feature>
<dbReference type="SUPFAM" id="SSF103473">
    <property type="entry name" value="MFS general substrate transporter"/>
    <property type="match status" value="1"/>
</dbReference>
<evidence type="ECO:0000256" key="5">
    <source>
        <dbReference type="ARBA" id="ARBA00023136"/>
    </source>
</evidence>
<keyword evidence="4 6" id="KW-1133">Transmembrane helix</keyword>
<feature type="transmembrane region" description="Helical" evidence="6">
    <location>
        <begin position="207"/>
        <end position="228"/>
    </location>
</feature>
<evidence type="ECO:0000256" key="2">
    <source>
        <dbReference type="ARBA" id="ARBA00022448"/>
    </source>
</evidence>
<feature type="transmembrane region" description="Helical" evidence="6">
    <location>
        <begin position="458"/>
        <end position="479"/>
    </location>
</feature>
<dbReference type="GO" id="GO:0022857">
    <property type="term" value="F:transmembrane transporter activity"/>
    <property type="evidence" value="ECO:0007669"/>
    <property type="project" value="InterPro"/>
</dbReference>
<dbReference type="Gene3D" id="1.20.1250.20">
    <property type="entry name" value="MFS general substrate transporter like domains"/>
    <property type="match status" value="1"/>
</dbReference>
<keyword evidence="2" id="KW-0813">Transport</keyword>
<evidence type="ECO:0000313" key="8">
    <source>
        <dbReference type="EMBL" id="ORY51471.1"/>
    </source>
</evidence>